<dbReference type="EMBL" id="JFZT01000015">
    <property type="protein sequence ID" value="EZQ11415.1"/>
    <property type="molecule type" value="Genomic_DNA"/>
</dbReference>
<proteinExistence type="predicted"/>
<evidence type="ECO:0000256" key="1">
    <source>
        <dbReference type="SAM" id="Phobius"/>
    </source>
</evidence>
<keyword evidence="1" id="KW-0472">Membrane</keyword>
<dbReference type="RefSeq" id="WP_048098570.1">
    <property type="nucleotide sequence ID" value="NZ_JFZT01000015.1"/>
</dbReference>
<dbReference type="Proteomes" id="UP000024332">
    <property type="component" value="Unassembled WGS sequence"/>
</dbReference>
<keyword evidence="1" id="KW-0812">Transmembrane</keyword>
<feature type="transmembrane region" description="Helical" evidence="1">
    <location>
        <begin position="6"/>
        <end position="26"/>
    </location>
</feature>
<organism evidence="2 3">
    <name type="scientific">Candidatus Acidianus copahuensis</name>
    <dbReference type="NCBI Taxonomy" id="1160895"/>
    <lineage>
        <taxon>Archaea</taxon>
        <taxon>Thermoproteota</taxon>
        <taxon>Thermoprotei</taxon>
        <taxon>Sulfolobales</taxon>
        <taxon>Sulfolobaceae</taxon>
        <taxon>Acidianus</taxon>
    </lineage>
</organism>
<accession>A0A031LUG5</accession>
<evidence type="ECO:0000313" key="3">
    <source>
        <dbReference type="Proteomes" id="UP000024332"/>
    </source>
</evidence>
<evidence type="ECO:0000313" key="2">
    <source>
        <dbReference type="EMBL" id="EZQ11415.1"/>
    </source>
</evidence>
<comment type="caution">
    <text evidence="2">The sequence shown here is derived from an EMBL/GenBank/DDBJ whole genome shotgun (WGS) entry which is preliminary data.</text>
</comment>
<keyword evidence="3" id="KW-1185">Reference proteome</keyword>
<sequence length="65" mass="6937">MSLGKFLKVFGAVGITALATFASFEAKDKVKEATNNEALGWITLGAIQVAGHTSALYLMKDVFED</sequence>
<dbReference type="AlphaFoldDB" id="A0A031LUG5"/>
<protein>
    <submittedName>
        <fullName evidence="2">Uncharacterized protein</fullName>
    </submittedName>
</protein>
<name>A0A031LUG5_9CREN</name>
<reference evidence="2 3" key="1">
    <citation type="submission" date="2014-03" db="EMBL/GenBank/DDBJ databases">
        <title>Draft genome sequence of the novel thermoacidophilic archaea Acidianus copahuensis ALE1 strain, isolated from Copahue volcanic area in Neuquen Argentina.</title>
        <authorList>
            <person name="Urbieta M.S."/>
            <person name="Rascovan N."/>
            <person name="Castro C."/>
            <person name="Revale S."/>
            <person name="Giaveno M.A."/>
            <person name="Vazquez M.P."/>
            <person name="Donati E.R."/>
        </authorList>
    </citation>
    <scope>NUCLEOTIDE SEQUENCE [LARGE SCALE GENOMIC DNA]</scope>
    <source>
        <strain evidence="2 3">ALE1</strain>
    </source>
</reference>
<keyword evidence="1" id="KW-1133">Transmembrane helix</keyword>
<gene>
    <name evidence="2" type="ORF">CM19_01060</name>
</gene>
<feature type="transmembrane region" description="Helical" evidence="1">
    <location>
        <begin position="38"/>
        <end position="59"/>
    </location>
</feature>